<dbReference type="EMBL" id="CAAALY010049126">
    <property type="protein sequence ID" value="VEL21018.1"/>
    <property type="molecule type" value="Genomic_DNA"/>
</dbReference>
<reference evidence="2" key="1">
    <citation type="submission" date="2018-11" db="EMBL/GenBank/DDBJ databases">
        <authorList>
            <consortium name="Pathogen Informatics"/>
        </authorList>
    </citation>
    <scope>NUCLEOTIDE SEQUENCE</scope>
</reference>
<dbReference type="Gene3D" id="1.25.10.10">
    <property type="entry name" value="Leucine-rich Repeat Variant"/>
    <property type="match status" value="1"/>
</dbReference>
<feature type="non-terminal residue" evidence="2">
    <location>
        <position position="295"/>
    </location>
</feature>
<dbReference type="PANTHER" id="PTHR21567:SF87">
    <property type="entry name" value="CRESCERIN-LIKE PROTEIN CHE-12"/>
    <property type="match status" value="1"/>
</dbReference>
<dbReference type="AlphaFoldDB" id="A0A448WV91"/>
<protein>
    <submittedName>
        <fullName evidence="2">Uncharacterized protein</fullName>
    </submittedName>
</protein>
<organism evidence="2 3">
    <name type="scientific">Protopolystoma xenopodis</name>
    <dbReference type="NCBI Taxonomy" id="117903"/>
    <lineage>
        <taxon>Eukaryota</taxon>
        <taxon>Metazoa</taxon>
        <taxon>Spiralia</taxon>
        <taxon>Lophotrochozoa</taxon>
        <taxon>Platyhelminthes</taxon>
        <taxon>Monogenea</taxon>
        <taxon>Polyopisthocotylea</taxon>
        <taxon>Polystomatidea</taxon>
        <taxon>Polystomatidae</taxon>
        <taxon>Protopolystoma</taxon>
    </lineage>
</organism>
<dbReference type="OrthoDB" id="63891at2759"/>
<dbReference type="Proteomes" id="UP000784294">
    <property type="component" value="Unassembled WGS sequence"/>
</dbReference>
<feature type="region of interest" description="Disordered" evidence="1">
    <location>
        <begin position="1"/>
        <end position="24"/>
    </location>
</feature>
<comment type="caution">
    <text evidence="2">The sequence shown here is derived from an EMBL/GenBank/DDBJ whole genome shotgun (WGS) entry which is preliminary data.</text>
</comment>
<evidence type="ECO:0000313" key="3">
    <source>
        <dbReference type="Proteomes" id="UP000784294"/>
    </source>
</evidence>
<sequence>HESLTLRKEHNSRANNRKKSDFNDAFKAEVSSPLPLNSTHRTSRKATSGCNGGQALCSNGSGGFGVSESELTSYSISSGLSLASSTANTSSNSTVSGILAGLARSDWEEKVTALVSLSNLALHQPCSLLMGYNANSNAAFLGQIGSSPSWQLGAQTSSSSSTVSGGGSGNQPIAVPFTMRQQSAKLLHQVMLAVTTECRNLRSQVSRQAVQTMAALFRGLGRGMDAHVDAGIRCLLSKAGEAGAAFIRGEVATAMDDVASAASPARLIAALIQHGLGYVMEGLGQPSSELSFISA</sequence>
<keyword evidence="3" id="KW-1185">Reference proteome</keyword>
<dbReference type="InterPro" id="IPR011989">
    <property type="entry name" value="ARM-like"/>
</dbReference>
<accession>A0A448WV91</accession>
<gene>
    <name evidence="2" type="ORF">PXEA_LOCUS14458</name>
</gene>
<dbReference type="GO" id="GO:0000226">
    <property type="term" value="P:microtubule cytoskeleton organization"/>
    <property type="evidence" value="ECO:0007669"/>
    <property type="project" value="TreeGrafter"/>
</dbReference>
<proteinExistence type="predicted"/>
<dbReference type="GO" id="GO:0008017">
    <property type="term" value="F:microtubule binding"/>
    <property type="evidence" value="ECO:0007669"/>
    <property type="project" value="TreeGrafter"/>
</dbReference>
<dbReference type="PANTHER" id="PTHR21567">
    <property type="entry name" value="CLASP"/>
    <property type="match status" value="1"/>
</dbReference>
<name>A0A448WV91_9PLAT</name>
<evidence type="ECO:0000256" key="1">
    <source>
        <dbReference type="SAM" id="MobiDB-lite"/>
    </source>
</evidence>
<evidence type="ECO:0000313" key="2">
    <source>
        <dbReference type="EMBL" id="VEL21018.1"/>
    </source>
</evidence>
<dbReference type="GO" id="GO:0005881">
    <property type="term" value="C:cytoplasmic microtubule"/>
    <property type="evidence" value="ECO:0007669"/>
    <property type="project" value="TreeGrafter"/>
</dbReference>